<evidence type="ECO:0000256" key="6">
    <source>
        <dbReference type="SAM" id="SignalP"/>
    </source>
</evidence>
<dbReference type="InterPro" id="IPR013320">
    <property type="entry name" value="ConA-like_dom_sf"/>
</dbReference>
<dbReference type="InterPro" id="IPR036058">
    <property type="entry name" value="Kazal_dom_sf"/>
</dbReference>
<keyword evidence="11" id="KW-1185">Reference proteome</keyword>
<keyword evidence="1 6" id="KW-0732">Signal</keyword>
<gene>
    <name evidence="10" type="ORF">NQ317_010592</name>
</gene>
<dbReference type="SUPFAM" id="SSF49899">
    <property type="entry name" value="Concanavalin A-like lectins/glucanases"/>
    <property type="match status" value="3"/>
</dbReference>
<name>A0ABQ9JTT8_9CUCU</name>
<feature type="domain" description="Kazal-like" evidence="9">
    <location>
        <begin position="480"/>
        <end position="530"/>
    </location>
</feature>
<keyword evidence="5" id="KW-0245">EGF-like domain</keyword>
<evidence type="ECO:0000256" key="5">
    <source>
        <dbReference type="PROSITE-ProRule" id="PRU00076"/>
    </source>
</evidence>
<dbReference type="Pfam" id="PF07648">
    <property type="entry name" value="Kazal_2"/>
    <property type="match status" value="9"/>
</dbReference>
<dbReference type="CDD" id="cd00104">
    <property type="entry name" value="KAZAL_FS"/>
    <property type="match status" value="6"/>
</dbReference>
<dbReference type="SMART" id="SM00282">
    <property type="entry name" value="LamG"/>
    <property type="match status" value="2"/>
</dbReference>
<feature type="signal peptide" evidence="6">
    <location>
        <begin position="1"/>
        <end position="24"/>
    </location>
</feature>
<evidence type="ECO:0000313" key="10">
    <source>
        <dbReference type="EMBL" id="KAJ8980690.1"/>
    </source>
</evidence>
<dbReference type="SUPFAM" id="SSF100895">
    <property type="entry name" value="Kazal-type serine protease inhibitors"/>
    <property type="match status" value="9"/>
</dbReference>
<feature type="domain" description="Kazal-like" evidence="9">
    <location>
        <begin position="163"/>
        <end position="222"/>
    </location>
</feature>
<dbReference type="Proteomes" id="UP001162164">
    <property type="component" value="Unassembled WGS sequence"/>
</dbReference>
<dbReference type="InterPro" id="IPR000742">
    <property type="entry name" value="EGF"/>
</dbReference>
<feature type="domain" description="Kazal-like" evidence="9">
    <location>
        <begin position="37"/>
        <end position="91"/>
    </location>
</feature>
<dbReference type="CDD" id="cd00055">
    <property type="entry name" value="EGF_Lam"/>
    <property type="match status" value="1"/>
</dbReference>
<sequence length="1969" mass="217901">KHGHWLSVTNILIIVLILTEPCEKTFCAWGAHCINSADGRALCQCPTVCKQKVDPVCGTDGKTYSSHCQLRVASCKARLNTRVKHTGECAITKVNLLFWEFNVIALNMLQFTTVSISLLIFLSISTTFLLQLSIACYVFPREKNDPCRDKQCGFGSQCTVSPDGRNASCICPDKCPSYGDHTTSRPVCGSDGVDYGNQCELQQAACNSDTNITVKFSGKCDPCAGVQCAEPEVCQLDEHRNPVCRCSDTCPLEFTAVCGSDGKTYSNECTLRQEACRARKTLNIIYRGKCSSGPYIMMRLKIKKVSMSIGLAGINPCTSIRCSWGEECAINKFGIARCQCPPICEPIMRPVCSKDGRTFPSECELKRTGCVARTTIEIAYTGVCGEKGPCSDHECQYGATCVERSGTAHCECPVCPAEFEPVCGSDGISYGNECKLRLEACKHRRDITVLYSGPCNGCENKKCDFYSVCESDGATEGRCVCPQTCTDPKLNNGTVCGTDGVTYASQCGLRMTSCQAKQFILLAYKGNCDLCQGVECKYGARCEAGDCVCPTNCEGSGNEPVCASNMMTYPSECELQKAMCLQTANNPPLSVVFYGDCRERFPVAGSLSTTVTPITINTNLATGTEIETTPADNVIPEGNTEKEACRDIHCDFEATCELGPDNFPRCSCQFDCASAHLAGSKPVCASDLRIYPSLCAMKMEACQRQEELRLRPLDLCQGLITTKRLKRGRKSVDRAMYPVKYHTLHIYTIAHWFTEQPIAGRQLYCAVNYNAIGTLRYKALGLPTLALCTDILLRVRSTFASFLDYTYLTLGHGMSETRFKVCNNSSVINALRHKRGHFTGFTVQVPFLLEHFRTLLGLGIICPSSTHVNCKRMEVKPCKGERPLTDPTTGRELDCGNGPFRQDCPSGSYCHQTTRFSRCCKKDHNFIEKKSCEDSWYGCCPDGKTRLKAPTSRGVPPYVDATNWARILTCATRIPSSVDAGLELGEPNATVASLDIGDYLKYRQDIAVVYVRIFSGLFCLEFICPFHLACGCSTFGSVRDDCEQMIGRCVCKPGVQGHKCTVCTSHNKVLGPNGCVSADLTTSTPTTCKELTCYFGATCVQRGGFAMCQCHTKCPEDGNIQVVCGSDGQTYNSPCELQQLACRLQKDIVVQAFEACKEDMFPSTDWPVRRYTPLQFTQPDESNSPLSKSTRHLLIPDSRYYYERSGIVHAGHPDPNNKDFNESGPESNIIYHTRGGDFAPAYRPTPATVRVVTALLGDLCSDNTDCMILYSHCVKGACTCLPHHSESSDRQECIGATFACLCNSNFTGPLCETEILRKQYDIPSFHGQSYARLKPLKAYHKLSIEVEFKSNTEDGILLYNQQRVDGLGDFISLAIVNGFVEFKYNLGNGAVIIRSLDKIQVGKFHRVVLKRYHRDGILKLDDAEEVAGQAMGSLKALDLLEDTFIGYIPTNHTRVYENIGTTKGFQGCIKKLKIGRQEIELHVNQHDWVLKTKAIHDCSEHACTHSPCLNNGEAIFAKKPDDPCLSAPCHYGSNCKALDLESFICQCAPGRSGQHCELEYKDGEILTPEFNGSSFIRLPRIEGVKKKFSIEVSFMPKASNGLILYNGQMKNGKGDFISLNLVSGHLQFRFNLGSGIANLTSQHPVTLGKWHWARAGREGREGFLQQDNASVVRGYSGTPLTELNLATPFYIGAVSNWKEIHRLSGSSKGYKGAIQRIIVNGNPLPIGNLLPYCGTHNNSGCSFNIGYYDGLPCSVSKNPCLNNGICIPDLEDFSCKCPSNFKGKYCEKVNEDNLAIKFTGNTFLQYRNRGYRSDGITFNDVDDYIEDKYNKNEGTNDTNNSEFFDEMTYDFDYNDVDVGSKIRVDDGQWHTIQARRRKRMGFIMIDGKAATKGFARNGAISLRTNSKLWIGSNVTLLFRWNRVPSTRPTEFILQRIRRMYKKIVVTSKSLDLLANNDIDKINFCHDNEI</sequence>
<feature type="domain" description="Kazal-like" evidence="9">
    <location>
        <begin position="548"/>
        <end position="599"/>
    </location>
</feature>
<feature type="domain" description="Kazal-like" evidence="9">
    <location>
        <begin position="332"/>
        <end position="386"/>
    </location>
</feature>
<keyword evidence="3 5" id="KW-1015">Disulfide bond</keyword>
<protein>
    <recommendedName>
        <fullName evidence="12">Agrin</fullName>
    </recommendedName>
</protein>
<feature type="non-terminal residue" evidence="10">
    <location>
        <position position="1"/>
    </location>
</feature>
<proteinExistence type="predicted"/>
<feature type="domain" description="Laminin G" evidence="7">
    <location>
        <begin position="1320"/>
        <end position="1498"/>
    </location>
</feature>
<feature type="domain" description="EGF-like" evidence="8">
    <location>
        <begin position="1749"/>
        <end position="1787"/>
    </location>
</feature>
<reference evidence="10" key="1">
    <citation type="journal article" date="2023" name="Insect Mol. Biol.">
        <title>Genome sequencing provides insights into the evolution of gene families encoding plant cell wall-degrading enzymes in longhorned beetles.</title>
        <authorList>
            <person name="Shin N.R."/>
            <person name="Okamura Y."/>
            <person name="Kirsch R."/>
            <person name="Pauchet Y."/>
        </authorList>
    </citation>
    <scope>NUCLEOTIDE SEQUENCE</scope>
    <source>
        <strain evidence="10">MMC_N1</strain>
    </source>
</reference>
<evidence type="ECO:0000256" key="2">
    <source>
        <dbReference type="ARBA" id="ARBA00022782"/>
    </source>
</evidence>
<dbReference type="InterPro" id="IPR002049">
    <property type="entry name" value="LE_dom"/>
</dbReference>
<evidence type="ECO:0008006" key="12">
    <source>
        <dbReference type="Google" id="ProtNLM"/>
    </source>
</evidence>
<feature type="domain" description="Kazal-like" evidence="9">
    <location>
        <begin position="411"/>
        <end position="457"/>
    </location>
</feature>
<evidence type="ECO:0000256" key="3">
    <source>
        <dbReference type="ARBA" id="ARBA00023157"/>
    </source>
</evidence>
<dbReference type="Pfam" id="PF00053">
    <property type="entry name" value="EGF_laminin"/>
    <property type="match status" value="2"/>
</dbReference>
<organism evidence="10 11">
    <name type="scientific">Molorchus minor</name>
    <dbReference type="NCBI Taxonomy" id="1323400"/>
    <lineage>
        <taxon>Eukaryota</taxon>
        <taxon>Metazoa</taxon>
        <taxon>Ecdysozoa</taxon>
        <taxon>Arthropoda</taxon>
        <taxon>Hexapoda</taxon>
        <taxon>Insecta</taxon>
        <taxon>Pterygota</taxon>
        <taxon>Neoptera</taxon>
        <taxon>Endopterygota</taxon>
        <taxon>Coleoptera</taxon>
        <taxon>Polyphaga</taxon>
        <taxon>Cucujiformia</taxon>
        <taxon>Chrysomeloidea</taxon>
        <taxon>Cerambycidae</taxon>
        <taxon>Lamiinae</taxon>
        <taxon>Monochamini</taxon>
        <taxon>Molorchus</taxon>
    </lineage>
</organism>
<dbReference type="EMBL" id="JAPWTJ010000242">
    <property type="protein sequence ID" value="KAJ8980690.1"/>
    <property type="molecule type" value="Genomic_DNA"/>
</dbReference>
<evidence type="ECO:0000256" key="1">
    <source>
        <dbReference type="ARBA" id="ARBA00022729"/>
    </source>
</evidence>
<evidence type="ECO:0000259" key="9">
    <source>
        <dbReference type="PROSITE" id="PS51465"/>
    </source>
</evidence>
<evidence type="ECO:0000259" key="7">
    <source>
        <dbReference type="PROSITE" id="PS50025"/>
    </source>
</evidence>
<dbReference type="Gene3D" id="2.60.120.200">
    <property type="match status" value="3"/>
</dbReference>
<dbReference type="PANTHER" id="PTHR13866">
    <property type="entry name" value="SPARC OSTEONECTIN"/>
    <property type="match status" value="1"/>
</dbReference>
<feature type="disulfide bond" evidence="5">
    <location>
        <begin position="1777"/>
        <end position="1786"/>
    </location>
</feature>
<dbReference type="Pfam" id="PF00054">
    <property type="entry name" value="Laminin_G_1"/>
    <property type="match status" value="3"/>
</dbReference>
<dbReference type="PROSITE" id="PS50026">
    <property type="entry name" value="EGF_3"/>
    <property type="match status" value="2"/>
</dbReference>
<dbReference type="Gene3D" id="2.10.25.10">
    <property type="entry name" value="Laminin"/>
    <property type="match status" value="3"/>
</dbReference>
<dbReference type="PROSITE" id="PS00022">
    <property type="entry name" value="EGF_1"/>
    <property type="match status" value="2"/>
</dbReference>
<evidence type="ECO:0000259" key="8">
    <source>
        <dbReference type="PROSITE" id="PS50026"/>
    </source>
</evidence>
<dbReference type="Pfam" id="PF00008">
    <property type="entry name" value="EGF"/>
    <property type="match status" value="1"/>
</dbReference>
<dbReference type="SMART" id="SM00181">
    <property type="entry name" value="EGF"/>
    <property type="match status" value="6"/>
</dbReference>
<feature type="domain" description="EGF-like" evidence="8">
    <location>
        <begin position="1520"/>
        <end position="1557"/>
    </location>
</feature>
<evidence type="ECO:0000256" key="4">
    <source>
        <dbReference type="ARBA" id="ARBA00023180"/>
    </source>
</evidence>
<comment type="caution">
    <text evidence="5">Lacks conserved residue(s) required for the propagation of feature annotation.</text>
</comment>
<dbReference type="PANTHER" id="PTHR13866:SF29">
    <property type="entry name" value="FOLLISTATIN"/>
    <property type="match status" value="1"/>
</dbReference>
<dbReference type="SMART" id="SM00280">
    <property type="entry name" value="KAZAL"/>
    <property type="match status" value="9"/>
</dbReference>
<dbReference type="CDD" id="cd00110">
    <property type="entry name" value="LamG"/>
    <property type="match status" value="3"/>
</dbReference>
<dbReference type="InterPro" id="IPR001791">
    <property type="entry name" value="Laminin_G"/>
</dbReference>
<accession>A0ABQ9JTT8</accession>
<feature type="domain" description="Kazal-like" evidence="9">
    <location>
        <begin position="245"/>
        <end position="292"/>
    </location>
</feature>
<feature type="domain" description="Kazal-like" evidence="9">
    <location>
        <begin position="1102"/>
        <end position="1158"/>
    </location>
</feature>
<feature type="domain" description="Laminin G" evidence="7">
    <location>
        <begin position="1565"/>
        <end position="1741"/>
    </location>
</feature>
<dbReference type="CDD" id="cd00054">
    <property type="entry name" value="EGF_CA"/>
    <property type="match status" value="1"/>
</dbReference>
<dbReference type="SMART" id="SM00179">
    <property type="entry name" value="EGF_CA"/>
    <property type="match status" value="2"/>
</dbReference>
<keyword evidence="4" id="KW-0325">Glycoprotein</keyword>
<dbReference type="InterPro" id="IPR003645">
    <property type="entry name" value="Fol_N"/>
</dbReference>
<dbReference type="InterPro" id="IPR002350">
    <property type="entry name" value="Kazal_dom"/>
</dbReference>
<dbReference type="PRINTS" id="PR00011">
    <property type="entry name" value="EGFLAMININ"/>
</dbReference>
<dbReference type="PROSITE" id="PS51465">
    <property type="entry name" value="KAZAL_2"/>
    <property type="match status" value="8"/>
</dbReference>
<feature type="disulfide bond" evidence="5">
    <location>
        <begin position="1547"/>
        <end position="1556"/>
    </location>
</feature>
<evidence type="ECO:0000313" key="11">
    <source>
        <dbReference type="Proteomes" id="UP001162164"/>
    </source>
</evidence>
<dbReference type="SMART" id="SM00274">
    <property type="entry name" value="FOLN"/>
    <property type="match status" value="9"/>
</dbReference>
<keyword evidence="2" id="KW-0221">Differentiation</keyword>
<dbReference type="Gene3D" id="3.30.60.30">
    <property type="match status" value="9"/>
</dbReference>
<dbReference type="InterPro" id="IPR001881">
    <property type="entry name" value="EGF-like_Ca-bd_dom"/>
</dbReference>
<comment type="caution">
    <text evidence="10">The sequence shown here is derived from an EMBL/GenBank/DDBJ whole genome shotgun (WGS) entry which is preliminary data.</text>
</comment>
<dbReference type="PROSITE" id="PS50025">
    <property type="entry name" value="LAM_G_DOMAIN"/>
    <property type="match status" value="2"/>
</dbReference>
<feature type="chain" id="PRO_5046300942" description="Agrin" evidence="6">
    <location>
        <begin position="25"/>
        <end position="1969"/>
    </location>
</feature>